<evidence type="ECO:0000256" key="4">
    <source>
        <dbReference type="ARBA" id="ARBA00022692"/>
    </source>
</evidence>
<evidence type="ECO:0000256" key="9">
    <source>
        <dbReference type="ARBA" id="ARBA00047594"/>
    </source>
</evidence>
<evidence type="ECO:0000256" key="3">
    <source>
        <dbReference type="ARBA" id="ARBA00022475"/>
    </source>
</evidence>
<evidence type="ECO:0000256" key="8">
    <source>
        <dbReference type="ARBA" id="ARBA00032707"/>
    </source>
</evidence>
<dbReference type="OrthoDB" id="9780507at2"/>
<dbReference type="GO" id="GO:0005886">
    <property type="term" value="C:plasma membrane"/>
    <property type="evidence" value="ECO:0007669"/>
    <property type="project" value="UniProtKB-SubCell"/>
</dbReference>
<comment type="catalytic activity">
    <reaction evidence="9">
        <text>di-trans,octa-cis-undecaprenyl diphosphate + H2O = di-trans,octa-cis-undecaprenyl phosphate + phosphate + H(+)</text>
        <dbReference type="Rhea" id="RHEA:28094"/>
        <dbReference type="ChEBI" id="CHEBI:15377"/>
        <dbReference type="ChEBI" id="CHEBI:15378"/>
        <dbReference type="ChEBI" id="CHEBI:43474"/>
        <dbReference type="ChEBI" id="CHEBI:58405"/>
        <dbReference type="ChEBI" id="CHEBI:60392"/>
        <dbReference type="EC" id="3.6.1.27"/>
    </reaction>
</comment>
<keyword evidence="6 10" id="KW-1133">Transmembrane helix</keyword>
<keyword evidence="7 10" id="KW-0472">Membrane</keyword>
<evidence type="ECO:0000256" key="2">
    <source>
        <dbReference type="ARBA" id="ARBA00012374"/>
    </source>
</evidence>
<comment type="caution">
    <text evidence="12">The sequence shown here is derived from an EMBL/GenBank/DDBJ whole genome shotgun (WGS) entry which is preliminary data.</text>
</comment>
<name>A0A4U1B3V9_9GAMM</name>
<keyword evidence="5" id="KW-0378">Hydrolase</keyword>
<proteinExistence type="predicted"/>
<dbReference type="EMBL" id="SWDB01000027">
    <property type="protein sequence ID" value="TKB44709.1"/>
    <property type="molecule type" value="Genomic_DNA"/>
</dbReference>
<dbReference type="RefSeq" id="WP_136736243.1">
    <property type="nucleotide sequence ID" value="NZ_SWDB01000027.1"/>
</dbReference>
<dbReference type="AlphaFoldDB" id="A0A4U1B3V9"/>
<dbReference type="Proteomes" id="UP000307999">
    <property type="component" value="Unassembled WGS sequence"/>
</dbReference>
<dbReference type="PANTHER" id="PTHR14969">
    <property type="entry name" value="SPHINGOSINE-1-PHOSPHATE PHOSPHOHYDROLASE"/>
    <property type="match status" value="1"/>
</dbReference>
<dbReference type="SUPFAM" id="SSF48317">
    <property type="entry name" value="Acid phosphatase/Vanadium-dependent haloperoxidase"/>
    <property type="match status" value="1"/>
</dbReference>
<dbReference type="Pfam" id="PF01569">
    <property type="entry name" value="PAP2"/>
    <property type="match status" value="1"/>
</dbReference>
<evidence type="ECO:0000313" key="13">
    <source>
        <dbReference type="Proteomes" id="UP000307999"/>
    </source>
</evidence>
<dbReference type="CDD" id="cd01610">
    <property type="entry name" value="PAP2_like"/>
    <property type="match status" value="1"/>
</dbReference>
<comment type="subcellular location">
    <subcellularLocation>
        <location evidence="1">Cell membrane</location>
        <topology evidence="1">Multi-pass membrane protein</topology>
    </subcellularLocation>
</comment>
<keyword evidence="4 10" id="KW-0812">Transmembrane</keyword>
<protein>
    <recommendedName>
        <fullName evidence="2">undecaprenyl-diphosphate phosphatase</fullName>
        <ecNumber evidence="2">3.6.1.27</ecNumber>
    </recommendedName>
    <alternativeName>
        <fullName evidence="8">Undecaprenyl pyrophosphate phosphatase</fullName>
    </alternativeName>
</protein>
<feature type="transmembrane region" description="Helical" evidence="10">
    <location>
        <begin position="149"/>
        <end position="170"/>
    </location>
</feature>
<evidence type="ECO:0000256" key="1">
    <source>
        <dbReference type="ARBA" id="ARBA00004651"/>
    </source>
</evidence>
<evidence type="ECO:0000256" key="6">
    <source>
        <dbReference type="ARBA" id="ARBA00022989"/>
    </source>
</evidence>
<dbReference type="InterPro" id="IPR000326">
    <property type="entry name" value="PAP2/HPO"/>
</dbReference>
<reference evidence="12 13" key="1">
    <citation type="submission" date="2019-04" db="EMBL/GenBank/DDBJ databases">
        <title>Thalassotalea guangxiensis sp. nov., isolated from sediment of the coastal wetland.</title>
        <authorList>
            <person name="Zheng S."/>
            <person name="Zhang D."/>
        </authorList>
    </citation>
    <scope>NUCLEOTIDE SEQUENCE [LARGE SCALE GENOMIC DNA]</scope>
    <source>
        <strain evidence="12 13">ZS-4</strain>
    </source>
</reference>
<evidence type="ECO:0000313" key="12">
    <source>
        <dbReference type="EMBL" id="TKB44709.1"/>
    </source>
</evidence>
<feature type="domain" description="Phosphatidic acid phosphatase type 2/haloperoxidase" evidence="11">
    <location>
        <begin position="61"/>
        <end position="170"/>
    </location>
</feature>
<dbReference type="EC" id="3.6.1.27" evidence="2"/>
<keyword evidence="3" id="KW-1003">Cell membrane</keyword>
<gene>
    <name evidence="12" type="ORF">E8M12_11290</name>
</gene>
<sequence length="172" mass="18870">MAILNSIYQADLRILLWCRKGNSCDTFLTLVRNLSRTGDGYLQLLLPCSYWLLAGSQATDFFILTLQAFIIERSLYVLLKNTLRRRRPPQVVPDFSAIIQASDKFSFPSGHTMAAFTLAGLFIFHLGAVAAPLYLWAGAVGLSRVILGVHFPSDIVAGATIGTGIAYTMVVL</sequence>
<dbReference type="SMART" id="SM00014">
    <property type="entry name" value="acidPPc"/>
    <property type="match status" value="1"/>
</dbReference>
<dbReference type="PANTHER" id="PTHR14969:SF62">
    <property type="entry name" value="DECAPRENYLPHOSPHORYL-5-PHOSPHORIBOSE PHOSPHATASE RV3807C-RELATED"/>
    <property type="match status" value="1"/>
</dbReference>
<dbReference type="InterPro" id="IPR036938">
    <property type="entry name" value="PAP2/HPO_sf"/>
</dbReference>
<evidence type="ECO:0000256" key="5">
    <source>
        <dbReference type="ARBA" id="ARBA00022801"/>
    </source>
</evidence>
<evidence type="ECO:0000256" key="7">
    <source>
        <dbReference type="ARBA" id="ARBA00023136"/>
    </source>
</evidence>
<feature type="transmembrane region" description="Helical" evidence="10">
    <location>
        <begin position="114"/>
        <end position="137"/>
    </location>
</feature>
<evidence type="ECO:0000259" key="11">
    <source>
        <dbReference type="SMART" id="SM00014"/>
    </source>
</evidence>
<dbReference type="Gene3D" id="1.20.144.10">
    <property type="entry name" value="Phosphatidic acid phosphatase type 2/haloperoxidase"/>
    <property type="match status" value="1"/>
</dbReference>
<evidence type="ECO:0000256" key="10">
    <source>
        <dbReference type="SAM" id="Phobius"/>
    </source>
</evidence>
<accession>A0A4U1B3V9</accession>
<organism evidence="12 13">
    <name type="scientific">Thalassotalea mangrovi</name>
    <dbReference type="NCBI Taxonomy" id="2572245"/>
    <lineage>
        <taxon>Bacteria</taxon>
        <taxon>Pseudomonadati</taxon>
        <taxon>Pseudomonadota</taxon>
        <taxon>Gammaproteobacteria</taxon>
        <taxon>Alteromonadales</taxon>
        <taxon>Colwelliaceae</taxon>
        <taxon>Thalassotalea</taxon>
    </lineage>
</organism>
<keyword evidence="13" id="KW-1185">Reference proteome</keyword>
<dbReference type="GO" id="GO:0050380">
    <property type="term" value="F:undecaprenyl-diphosphatase activity"/>
    <property type="evidence" value="ECO:0007669"/>
    <property type="project" value="UniProtKB-EC"/>
</dbReference>